<protein>
    <submittedName>
        <fullName evidence="1">Transmembrane and coiled-coil domain protein 3</fullName>
    </submittedName>
</protein>
<organism evidence="1 2">
    <name type="scientific">Lates japonicus</name>
    <name type="common">Japanese lates</name>
    <dbReference type="NCBI Taxonomy" id="270547"/>
    <lineage>
        <taxon>Eukaryota</taxon>
        <taxon>Metazoa</taxon>
        <taxon>Chordata</taxon>
        <taxon>Craniata</taxon>
        <taxon>Vertebrata</taxon>
        <taxon>Euteleostomi</taxon>
        <taxon>Actinopterygii</taxon>
        <taxon>Neopterygii</taxon>
        <taxon>Teleostei</taxon>
        <taxon>Neoteleostei</taxon>
        <taxon>Acanthomorphata</taxon>
        <taxon>Carangaria</taxon>
        <taxon>Carangaria incertae sedis</taxon>
        <taxon>Centropomidae</taxon>
        <taxon>Lates</taxon>
    </lineage>
</organism>
<dbReference type="Proteomes" id="UP001279410">
    <property type="component" value="Unassembled WGS sequence"/>
</dbReference>
<dbReference type="EMBL" id="BRZM01000496">
    <property type="protein sequence ID" value="GLD71043.1"/>
    <property type="molecule type" value="Genomic_DNA"/>
</dbReference>
<evidence type="ECO:0000313" key="2">
    <source>
        <dbReference type="Proteomes" id="UP001279410"/>
    </source>
</evidence>
<keyword evidence="1" id="KW-0472">Membrane</keyword>
<reference evidence="1" key="1">
    <citation type="submission" date="2022-08" db="EMBL/GenBank/DDBJ databases">
        <title>Genome sequencing of akame (Lates japonicus).</title>
        <authorList>
            <person name="Hashiguchi Y."/>
            <person name="Takahashi H."/>
        </authorList>
    </citation>
    <scope>NUCLEOTIDE SEQUENCE</scope>
    <source>
        <strain evidence="1">Kochi</strain>
    </source>
</reference>
<name>A0AAD3RJ38_LATJO</name>
<accession>A0AAD3RJ38</accession>
<comment type="caution">
    <text evidence="1">The sequence shown here is derived from an EMBL/GenBank/DDBJ whole genome shotgun (WGS) entry which is preliminary data.</text>
</comment>
<gene>
    <name evidence="1" type="ORF">AKAME5_002236300</name>
</gene>
<dbReference type="AlphaFoldDB" id="A0AAD3RJ38"/>
<proteinExistence type="predicted"/>
<sequence>MRGDVQRTIWIRISSDGVPNPALGFEGPAWSLLLGQPQQKILVWKQLKRWVRRAGSSWCAEAGEQCGQAKWAHQTASPEFANLIRNKFGSADNIARLKTTLGVLLSVPTTVEGLKPTAHLCGWQA</sequence>
<keyword evidence="1" id="KW-0812">Transmembrane</keyword>
<evidence type="ECO:0000313" key="1">
    <source>
        <dbReference type="EMBL" id="GLD71043.1"/>
    </source>
</evidence>
<keyword evidence="2" id="KW-1185">Reference proteome</keyword>